<dbReference type="PROSITE" id="PS51272">
    <property type="entry name" value="SLH"/>
    <property type="match status" value="2"/>
</dbReference>
<dbReference type="Gene3D" id="2.60.40.1220">
    <property type="match status" value="5"/>
</dbReference>
<feature type="signal peptide" evidence="3">
    <location>
        <begin position="1"/>
        <end position="24"/>
    </location>
</feature>
<dbReference type="EMBL" id="ASSZ01000034">
    <property type="protein sequence ID" value="EOS54134.1"/>
    <property type="molecule type" value="Genomic_DNA"/>
</dbReference>
<dbReference type="Proteomes" id="UP000019598">
    <property type="component" value="Unassembled WGS sequence"/>
</dbReference>
<gene>
    <name evidence="5" type="ORF">C812_03765</name>
</gene>
<evidence type="ECO:0000259" key="4">
    <source>
        <dbReference type="PROSITE" id="PS51272"/>
    </source>
</evidence>
<feature type="region of interest" description="Disordered" evidence="2">
    <location>
        <begin position="571"/>
        <end position="596"/>
    </location>
</feature>
<dbReference type="Pfam" id="PF00395">
    <property type="entry name" value="SLH"/>
    <property type="match status" value="1"/>
</dbReference>
<dbReference type="InterPro" id="IPR001119">
    <property type="entry name" value="SLH_dom"/>
</dbReference>
<feature type="domain" description="SLH" evidence="4">
    <location>
        <begin position="80"/>
        <end position="145"/>
    </location>
</feature>
<sequence>MKKILSVALSTAMAFSMFASVAFGADAQLTPEQKFNALKEAGIVSGFPDGLSHLEKTLTRAELAKIIVNSLNLEPVTGVATYKDKGYSASHWAAPYIEAATAAGILNGKDATKKLFDPNGAVTVQELAKVLVTALKLEVPADANNTASEWAKGYVAAAVKAGYIADGINYQAAATRSQATVAAYAIYEASQVPTVKSYKVVDPKNVEVTMSNGDVVKVALEKALEANKETEIKFTYQDKEYTAKVTYVTTAAQKVESVTADNLKEIVVKFDGTVDKKSAENKLNYEVKDQKVDSVRLSDDKTTATILLQEAYTLPHQKETEIKVKNIKNEDGTKTIEQTVKFTVVDVKVPEIKEVVGLGTSAFKVVFSEPVLKSDVYASSNYKVDGVPVSGNVEYSYPNVAIINASLPTGEHKLTVSNIRDFSGLKIAPVEQSFTIAEDTSAPEVVSIKSNDLTEVEIEFNESVKTWSKVYHGVSGNTGVVTKRDNKLIVTFSKPLAVGENTVYIEGVTDYSGNKANREAKLTPTLDTERPTVEKVEVEQDDVTGYHKLKVHFSKKVKASSAETRTNYTVKNSEGKAVSGTGLDSDGHPYSTPSYDPETNVVTVNLGTKLDTADYTLEVANVVDTAYVANTMLPYTTVFSAKQTLGDAITRVWYKKDGSENILYVQYKANVKTSGEGRADLAEKYLVNGAPLKDVTVDVVSGDTVRITSTKNALNLVFNPDGTLASSNEVTAQLIQDADGNYFKQTIGGVSGYTLKAPVSVSSRIAVTEAKATSRTEVKVKFDGKINSYTASDFRVSVATEIGNDVDTKTLAPDSASLSQDGRTLTLTFNDNNKLPAYLGANAKLTTVDSPSTSDAQGIAIAKAEQTLVDEITPEFNDTLTAKVQSVTDNTYRLIVTGNDKIVLGSLADLERVIEVKFNETVLTIEGVAAVPGSNNQFYIEVTLPDTVGTKYLNVEIKGDANKALKAISDGNNAYAGKKLGGQLSTIFTN</sequence>
<dbReference type="STRING" id="1235795.C812_03765"/>
<proteinExistence type="predicted"/>
<dbReference type="InterPro" id="IPR014755">
    <property type="entry name" value="Cu-Rt/internalin_Ig-like"/>
</dbReference>
<feature type="domain" description="SLH" evidence="4">
    <location>
        <begin position="18"/>
        <end position="78"/>
    </location>
</feature>
<organism evidence="5 6">
    <name type="scientific">Paenibacillus barengoltzii G22</name>
    <dbReference type="NCBI Taxonomy" id="1235795"/>
    <lineage>
        <taxon>Bacteria</taxon>
        <taxon>Bacillati</taxon>
        <taxon>Bacillota</taxon>
        <taxon>Bacilli</taxon>
        <taxon>Bacillales</taxon>
        <taxon>Paenibacillaceae</taxon>
        <taxon>Paenibacillus</taxon>
    </lineage>
</organism>
<reference evidence="5 6" key="1">
    <citation type="submission" date="2013-04" db="EMBL/GenBank/DDBJ databases">
        <title>The Genome Sequence of Paenibacillus barengoltzii G22.</title>
        <authorList>
            <consortium name="The Broad Institute Genomics Platform"/>
            <consortium name="The Broad Institute Genome Sequencing Center for Infectious Disease"/>
            <person name="Earl A."/>
            <person name="Xavier R."/>
            <person name="Elson C."/>
            <person name="Duck W."/>
            <person name="Walker B."/>
            <person name="Young S."/>
            <person name="Zeng Q."/>
            <person name="Gargeya S."/>
            <person name="Fitzgerald M."/>
            <person name="Haas B."/>
            <person name="Abouelleil A."/>
            <person name="Allen A.W."/>
            <person name="Alvarado L."/>
            <person name="Arachchi H.M."/>
            <person name="Berlin A.M."/>
            <person name="Chapman S.B."/>
            <person name="Gainer-Dewar J."/>
            <person name="Goldberg J."/>
            <person name="Griggs A."/>
            <person name="Gujja S."/>
            <person name="Hansen M."/>
            <person name="Howarth C."/>
            <person name="Imamovic A."/>
            <person name="Ireland A."/>
            <person name="Larimer J."/>
            <person name="McCowan C."/>
            <person name="Murphy C."/>
            <person name="Pearson M."/>
            <person name="Poon T.W."/>
            <person name="Priest M."/>
            <person name="Roberts A."/>
            <person name="Saif S."/>
            <person name="Shea T."/>
            <person name="Sisk P."/>
            <person name="Sykes S."/>
            <person name="Wortman J."/>
            <person name="Nusbaum C."/>
            <person name="Birren B."/>
        </authorList>
    </citation>
    <scope>NUCLEOTIDE SEQUENCE [LARGE SCALE GENOMIC DNA]</scope>
    <source>
        <strain evidence="5 6">G22</strain>
    </source>
</reference>
<dbReference type="HOGENOM" id="CLU_318808_0_0_9"/>
<dbReference type="AlphaFoldDB" id="R9L5R2"/>
<evidence type="ECO:0000256" key="1">
    <source>
        <dbReference type="ARBA" id="ARBA00022729"/>
    </source>
</evidence>
<dbReference type="PATRIC" id="fig|1235795.3.peg.3728"/>
<comment type="caution">
    <text evidence="5">The sequence shown here is derived from an EMBL/GenBank/DDBJ whole genome shotgun (WGS) entry which is preliminary data.</text>
</comment>
<evidence type="ECO:0000313" key="5">
    <source>
        <dbReference type="EMBL" id="EOS54134.1"/>
    </source>
</evidence>
<keyword evidence="1 3" id="KW-0732">Signal</keyword>
<protein>
    <recommendedName>
        <fullName evidence="4">SLH domain-containing protein</fullName>
    </recommendedName>
</protein>
<evidence type="ECO:0000256" key="3">
    <source>
        <dbReference type="SAM" id="SignalP"/>
    </source>
</evidence>
<name>R9L5R2_9BACL</name>
<evidence type="ECO:0000256" key="2">
    <source>
        <dbReference type="SAM" id="MobiDB-lite"/>
    </source>
</evidence>
<feature type="chain" id="PRO_5004476383" description="SLH domain-containing protein" evidence="3">
    <location>
        <begin position="25"/>
        <end position="990"/>
    </location>
</feature>
<evidence type="ECO:0000313" key="6">
    <source>
        <dbReference type="Proteomes" id="UP000019598"/>
    </source>
</evidence>
<accession>R9L5R2</accession>